<gene>
    <name evidence="2" type="ORF">EJ997_09200</name>
</gene>
<organism evidence="2 3">
    <name type="scientific">Flaviflexus ciconiae</name>
    <dbReference type="NCBI Taxonomy" id="2496867"/>
    <lineage>
        <taxon>Bacteria</taxon>
        <taxon>Bacillati</taxon>
        <taxon>Actinomycetota</taxon>
        <taxon>Actinomycetes</taxon>
        <taxon>Actinomycetales</taxon>
        <taxon>Actinomycetaceae</taxon>
        <taxon>Flaviflexus</taxon>
    </lineage>
</organism>
<dbReference type="InterPro" id="IPR023393">
    <property type="entry name" value="START-like_dom_sf"/>
</dbReference>
<accession>A0A3Q9G4I9</accession>
<keyword evidence="3" id="KW-1185">Reference proteome</keyword>
<feature type="compositionally biased region" description="Basic and acidic residues" evidence="1">
    <location>
        <begin position="1"/>
        <end position="10"/>
    </location>
</feature>
<evidence type="ECO:0000256" key="1">
    <source>
        <dbReference type="SAM" id="MobiDB-lite"/>
    </source>
</evidence>
<evidence type="ECO:0000313" key="3">
    <source>
        <dbReference type="Proteomes" id="UP000280344"/>
    </source>
</evidence>
<dbReference type="KEGG" id="flh:EJ997_09200"/>
<name>A0A3Q9G4I9_9ACTO</name>
<dbReference type="SUPFAM" id="SSF55961">
    <property type="entry name" value="Bet v1-like"/>
    <property type="match status" value="1"/>
</dbReference>
<feature type="region of interest" description="Disordered" evidence="1">
    <location>
        <begin position="83"/>
        <end position="102"/>
    </location>
</feature>
<proteinExistence type="predicted"/>
<dbReference type="OrthoDB" id="3837807at2"/>
<reference evidence="2 3" key="1">
    <citation type="submission" date="2018-12" db="EMBL/GenBank/DDBJ databases">
        <title>Complete genome sequence of Flaviflexus sp. H23T48.</title>
        <authorList>
            <person name="Bae J.-W."/>
            <person name="Lee J.-Y."/>
        </authorList>
    </citation>
    <scope>NUCLEOTIDE SEQUENCE [LARGE SCALE GENOMIC DNA]</scope>
    <source>
        <strain evidence="2 3">H23T48</strain>
    </source>
</reference>
<dbReference type="EMBL" id="CP034593">
    <property type="protein sequence ID" value="AZQ77483.1"/>
    <property type="molecule type" value="Genomic_DNA"/>
</dbReference>
<evidence type="ECO:0000313" key="2">
    <source>
        <dbReference type="EMBL" id="AZQ77483.1"/>
    </source>
</evidence>
<feature type="region of interest" description="Disordered" evidence="1">
    <location>
        <begin position="1"/>
        <end position="29"/>
    </location>
</feature>
<dbReference type="AlphaFoldDB" id="A0A3Q9G4I9"/>
<dbReference type="Gene3D" id="3.30.530.20">
    <property type="match status" value="1"/>
</dbReference>
<protein>
    <recommendedName>
        <fullName evidence="4">DUF4287 domain-containing protein</fullName>
    </recommendedName>
</protein>
<dbReference type="Proteomes" id="UP000280344">
    <property type="component" value="Chromosome"/>
</dbReference>
<sequence length="202" mass="22604">MTENRGEEARPGTGTPVRAQSSMVSDRALVDATGRTRDEWYEMLDEAGAKEWDHAKIARWLGGKHEVDGWWAQGVTVGYEQSRGLREPGQRPDGSFDASSSKTLPANVEDVWPYLVDEDSRREWLDLELNPRSQSAQSIRFDGGEGSRVSFYLDAAPPTKAGRPRCKISLQHSRLKREEVVETKEFWKGALARLAAILSDGD</sequence>
<dbReference type="RefSeq" id="WP_126704286.1">
    <property type="nucleotide sequence ID" value="NZ_CP034593.1"/>
</dbReference>
<evidence type="ECO:0008006" key="4">
    <source>
        <dbReference type="Google" id="ProtNLM"/>
    </source>
</evidence>